<dbReference type="Proteomes" id="UP000299102">
    <property type="component" value="Unassembled WGS sequence"/>
</dbReference>
<keyword evidence="2" id="KW-1185">Reference proteome</keyword>
<name>A0A4C1W295_EUMVA</name>
<evidence type="ECO:0000313" key="2">
    <source>
        <dbReference type="Proteomes" id="UP000299102"/>
    </source>
</evidence>
<dbReference type="OrthoDB" id="412793at2759"/>
<reference evidence="1 2" key="1">
    <citation type="journal article" date="2019" name="Commun. Biol.">
        <title>The bagworm genome reveals a unique fibroin gene that provides high tensile strength.</title>
        <authorList>
            <person name="Kono N."/>
            <person name="Nakamura H."/>
            <person name="Ohtoshi R."/>
            <person name="Tomita M."/>
            <person name="Numata K."/>
            <person name="Arakawa K."/>
        </authorList>
    </citation>
    <scope>NUCLEOTIDE SEQUENCE [LARGE SCALE GENOMIC DNA]</scope>
</reference>
<organism evidence="1 2">
    <name type="scientific">Eumeta variegata</name>
    <name type="common">Bagworm moth</name>
    <name type="synonym">Eumeta japonica</name>
    <dbReference type="NCBI Taxonomy" id="151549"/>
    <lineage>
        <taxon>Eukaryota</taxon>
        <taxon>Metazoa</taxon>
        <taxon>Ecdysozoa</taxon>
        <taxon>Arthropoda</taxon>
        <taxon>Hexapoda</taxon>
        <taxon>Insecta</taxon>
        <taxon>Pterygota</taxon>
        <taxon>Neoptera</taxon>
        <taxon>Endopterygota</taxon>
        <taxon>Lepidoptera</taxon>
        <taxon>Glossata</taxon>
        <taxon>Ditrysia</taxon>
        <taxon>Tineoidea</taxon>
        <taxon>Psychidae</taxon>
        <taxon>Oiketicinae</taxon>
        <taxon>Eumeta</taxon>
    </lineage>
</organism>
<evidence type="ECO:0000313" key="1">
    <source>
        <dbReference type="EMBL" id="GBP45181.1"/>
    </source>
</evidence>
<evidence type="ECO:0008006" key="3">
    <source>
        <dbReference type="Google" id="ProtNLM"/>
    </source>
</evidence>
<gene>
    <name evidence="1" type="ORF">EVAR_25886_1</name>
</gene>
<accession>A0A4C1W295</accession>
<proteinExistence type="predicted"/>
<sequence length="125" mass="14563">MPNSPEKQNENWRNRFQYSTDDKIDDVCELMKDRRLDIICMNETKRKGSGGAIKRGSFDTYWSSVDQSQSGCCGVDFILSERLYECVNSYKCVNPKLWNWTDEDFYFKRICLRYVQTAQGAGVLG</sequence>
<protein>
    <recommendedName>
        <fullName evidence="3">Endonuclease/exonuclease/phosphatase domain-containing protein</fullName>
    </recommendedName>
</protein>
<dbReference type="AlphaFoldDB" id="A0A4C1W295"/>
<dbReference type="EMBL" id="BGZK01000466">
    <property type="protein sequence ID" value="GBP45181.1"/>
    <property type="molecule type" value="Genomic_DNA"/>
</dbReference>
<comment type="caution">
    <text evidence="1">The sequence shown here is derived from an EMBL/GenBank/DDBJ whole genome shotgun (WGS) entry which is preliminary data.</text>
</comment>